<dbReference type="PANTHER" id="PTHR43053:SF4">
    <property type="entry name" value="MYOGENESIS-REGULATING GLYCOSIDASE"/>
    <property type="match status" value="1"/>
</dbReference>
<dbReference type="Proteomes" id="UP000031967">
    <property type="component" value="Unassembled WGS sequence"/>
</dbReference>
<evidence type="ECO:0000313" key="7">
    <source>
        <dbReference type="EMBL" id="KIL38617.1"/>
    </source>
</evidence>
<dbReference type="InterPro" id="IPR011013">
    <property type="entry name" value="Gal_mutarotase_sf_dom"/>
</dbReference>
<dbReference type="InterPro" id="IPR017853">
    <property type="entry name" value="GH"/>
</dbReference>
<dbReference type="RefSeq" id="WP_041050822.1">
    <property type="nucleotide sequence ID" value="NZ_JXAK01000056.1"/>
</dbReference>
<dbReference type="CDD" id="cd14752">
    <property type="entry name" value="GH31_N"/>
    <property type="match status" value="1"/>
</dbReference>
<dbReference type="InterPro" id="IPR025887">
    <property type="entry name" value="Glyco_hydro_31_N_dom"/>
</dbReference>
<dbReference type="InterPro" id="IPR000322">
    <property type="entry name" value="Glyco_hydro_31_TIM"/>
</dbReference>
<dbReference type="SUPFAM" id="SSF51445">
    <property type="entry name" value="(Trans)glycosidases"/>
    <property type="match status" value="1"/>
</dbReference>
<dbReference type="SUPFAM" id="SSF74650">
    <property type="entry name" value="Galactose mutarotase-like"/>
    <property type="match status" value="1"/>
</dbReference>
<evidence type="ECO:0000259" key="6">
    <source>
        <dbReference type="Pfam" id="PF13802"/>
    </source>
</evidence>
<feature type="domain" description="Glycoside hydrolase family 31 TIM barrel" evidence="5">
    <location>
        <begin position="189"/>
        <end position="497"/>
    </location>
</feature>
<accession>A0ABR5ACI1</accession>
<dbReference type="EMBL" id="JXAK01000056">
    <property type="protein sequence ID" value="KIL38617.1"/>
    <property type="molecule type" value="Genomic_DNA"/>
</dbReference>
<evidence type="ECO:0000256" key="3">
    <source>
        <dbReference type="ARBA" id="ARBA00023295"/>
    </source>
</evidence>
<keyword evidence="2 4" id="KW-0378">Hydrolase</keyword>
<protein>
    <submittedName>
        <fullName evidence="7">Uncharacterized protein</fullName>
    </submittedName>
</protein>
<feature type="domain" description="Glycoside hydrolase family 31 N-terminal" evidence="6">
    <location>
        <begin position="78"/>
        <end position="138"/>
    </location>
</feature>
<dbReference type="Pfam" id="PF01055">
    <property type="entry name" value="Glyco_hydro_31_2nd"/>
    <property type="match status" value="1"/>
</dbReference>
<comment type="similarity">
    <text evidence="1 4">Belongs to the glycosyl hydrolase 31 family.</text>
</comment>
<reference evidence="7 8" key="1">
    <citation type="submission" date="2014-12" db="EMBL/GenBank/DDBJ databases">
        <title>Draft genome sequence of Paenibacillus kamchatkensis strain B-2647.</title>
        <authorList>
            <person name="Karlyshev A.V."/>
            <person name="Kudryashova E.B."/>
        </authorList>
    </citation>
    <scope>NUCLEOTIDE SEQUENCE [LARGE SCALE GENOMIC DNA]</scope>
    <source>
        <strain evidence="7 8">VKM B-2647</strain>
    </source>
</reference>
<evidence type="ECO:0000313" key="8">
    <source>
        <dbReference type="Proteomes" id="UP000031967"/>
    </source>
</evidence>
<evidence type="ECO:0000259" key="5">
    <source>
        <dbReference type="Pfam" id="PF01055"/>
    </source>
</evidence>
<proteinExistence type="inferred from homology"/>
<evidence type="ECO:0000256" key="1">
    <source>
        <dbReference type="ARBA" id="ARBA00007806"/>
    </source>
</evidence>
<dbReference type="Pfam" id="PF13802">
    <property type="entry name" value="Gal_mutarotas_2"/>
    <property type="match status" value="1"/>
</dbReference>
<gene>
    <name evidence="7" type="ORF">SD70_25335</name>
</gene>
<dbReference type="PANTHER" id="PTHR43053">
    <property type="entry name" value="GLYCOSIDASE FAMILY 31"/>
    <property type="match status" value="1"/>
</dbReference>
<name>A0ABR5ACI1_9BACL</name>
<keyword evidence="3 4" id="KW-0326">Glycosidase</keyword>
<evidence type="ECO:0000256" key="4">
    <source>
        <dbReference type="RuleBase" id="RU361185"/>
    </source>
</evidence>
<dbReference type="Gene3D" id="2.60.40.1760">
    <property type="entry name" value="glycosyl hydrolase (family 31)"/>
    <property type="match status" value="1"/>
</dbReference>
<comment type="caution">
    <text evidence="7">The sequence shown here is derived from an EMBL/GenBank/DDBJ whole genome shotgun (WGS) entry which is preliminary data.</text>
</comment>
<dbReference type="Gene3D" id="3.20.20.80">
    <property type="entry name" value="Glycosidases"/>
    <property type="match status" value="1"/>
</dbReference>
<organism evidence="7 8">
    <name type="scientific">Gordoniibacillus kamchatkensis</name>
    <dbReference type="NCBI Taxonomy" id="1590651"/>
    <lineage>
        <taxon>Bacteria</taxon>
        <taxon>Bacillati</taxon>
        <taxon>Bacillota</taxon>
        <taxon>Bacilli</taxon>
        <taxon>Bacillales</taxon>
        <taxon>Paenibacillaceae</taxon>
        <taxon>Gordoniibacillus</taxon>
    </lineage>
</organism>
<sequence>MTFASVAAFRYAKSVQGELVWHQALEAESKIRKDGRTEQITYASSAAEDRIVLTVSELAPGTTNLQWRIATADTVEWVMCDYPVGAGEHFYGFGETYGELDQRGKELRLWVENGCVRDLSYKPIPFYISSAGYGVYLEHCELIYARMATPDIGNRVQLKVSSGELNLYRFESADIAGIIDRYTAVVGKPTLPPPWFFGAWKSRDWRTENQQTVMLDLQRQRELAIPCTVKLIDAAWEQELNDFRFHAEKFPDFASVMEEAQRLEYQVVIWISPWVAHWTNIYKELDAKGYFPKTPDGQTYVHRLGNSPNLLGSMIDFTHPGAVRWWQEQVERLMQLGVRGIKTDFGEQVPADAVFADGSTGRTMHNYYPVLYNRVTHEVVNKYNGILLGRSAWAGSQAFTGIWAGDQTADFAPRSGMLATIYAGQNIGVCGFPFWGSDIGGYFGKPDRECFIRWTQYAAFTPCMELHGLGERDPWDMDSEAFGNYVMYTSLHTRCSLICIRLQSRRRNGDCR</sequence>
<evidence type="ECO:0000256" key="2">
    <source>
        <dbReference type="ARBA" id="ARBA00022801"/>
    </source>
</evidence>
<dbReference type="InterPro" id="IPR050985">
    <property type="entry name" value="Alpha-glycosidase_related"/>
</dbReference>
<keyword evidence="8" id="KW-1185">Reference proteome</keyword>